<dbReference type="Pfam" id="PF00226">
    <property type="entry name" value="DnaJ"/>
    <property type="match status" value="1"/>
</dbReference>
<dbReference type="InterPro" id="IPR018253">
    <property type="entry name" value="DnaJ_domain_CS"/>
</dbReference>
<sequence length="1196" mass="129697">AAKSMQQHVQQAEEQLRTGASGSLALHALDQAEKGLGPRVDTPRRWKLMKGEAYLKMGNVNALGDAQNVAMSILRSNNQDPEALVLRGRALYAQGDNEKAIQHFRQALSCDPDFKDAVKYLRMVQKLDRMKEEGNALFKSGKYQQAVDVYTQALQVDSLNKGTNSKILQNRALCYTRLKDYKAAIADCSRALALDPTYVKARKTKAKALGESGDWEEAVKEYKSIQETNPSEPGIAQEVRNAELELKKSKRKDYYKILGIEKDADENQIKKAYRKLAIVHHPDKNPDDEDAADRFKDIGEAYETLSDPQKRARYDSGEDLVDPSDMFGGGGGFPGGAGGGVNISPEMLFNMMGGGGGGGFSFGGGGGGSPFGGMGGGRPRGHQGTDIAFHHHVCLQQHVLPSEVLRFVAVVLPDAVAFGVCVGACASHLCTAPRAGGNTRTAAGVEITLPILKRDEPDQIDVDSLIPVPGAGYTQKDPFFDLTAPNWYASDVMDFYTNWSISAYERKAEKTESEFLAYDLVDGHRGMDCGAGPSQCGCKNMPSLHDIVEAYPDDAFRARQVYFAILQLDLVNSLACVYEKGLDVAQLNSYSLVPDMTSVFFAQPDPHADSVCSTIKTVTMAIATTAVIVVAALAPEALGVLEAAFAGAAGAATAGVVKGAETSVAEGAARVATGASEAAARAGTGTSRAGSEVAQVDGTAAGSGRRVELAEAATKGKTGLREVAIKTKTMVKSLPNKARAVFSPKNLKQATSQSTYRKGKWYNRIKDNVIKEVKDDKGKELSPEKKHVLEAMFADQLNLIVLQMMGGSMGTTMMRNSACGVSNPENEQFKHMSAADLLLMGAIEPIRHDLYDTYEVLNNGSSDGNGTEPSIMATQISNMIGGFPFRQEARSMLRNPGKVSDIFSNRLKSELVQRAWHDRPCYMHCGPRAKSSTCVHSHALLSQIEFCPTDSIICQAACWKDGTDMANEPLYGYDKGIDQAPWNIDLTSVVKTSWAQYEQDPVRSLTHAAEGKAWNPSIQLDGNSVPTLAVCRSNATSIVDYTKGRSGHNDKFGRFFPCTCGDEWGSESEAFWAGANWASIQDKGAIWRTCRKQLGEHFFVGDPGPFYVNMCKLNAKLVFADVAGTGDQHAADKLACGENEARVAEMLHAGKSKADVTRWLCGEAGVRSAKVTGHPHHEDFDFMLYDFHRMCHEYKK</sequence>
<dbReference type="SMART" id="SM00028">
    <property type="entry name" value="TPR"/>
    <property type="match status" value="4"/>
</dbReference>
<dbReference type="PROSITE" id="PS50076">
    <property type="entry name" value="DNAJ_2"/>
    <property type="match status" value="1"/>
</dbReference>
<dbReference type="OrthoDB" id="10250354at2759"/>
<evidence type="ECO:0000313" key="6">
    <source>
        <dbReference type="Proteomes" id="UP000308768"/>
    </source>
</evidence>
<dbReference type="Pfam" id="PF07719">
    <property type="entry name" value="TPR_2"/>
    <property type="match status" value="1"/>
</dbReference>
<keyword evidence="2 3" id="KW-0802">TPR repeat</keyword>
<dbReference type="Proteomes" id="UP000308768">
    <property type="component" value="Unassembled WGS sequence"/>
</dbReference>
<keyword evidence="1" id="KW-0677">Repeat</keyword>
<dbReference type="InterPro" id="IPR001623">
    <property type="entry name" value="DnaJ_domain"/>
</dbReference>
<evidence type="ECO:0000256" key="2">
    <source>
        <dbReference type="ARBA" id="ARBA00022803"/>
    </source>
</evidence>
<dbReference type="PRINTS" id="PR00625">
    <property type="entry name" value="JDOMAIN"/>
</dbReference>
<keyword evidence="6" id="KW-1185">Reference proteome</keyword>
<evidence type="ECO:0000256" key="1">
    <source>
        <dbReference type="ARBA" id="ARBA00022737"/>
    </source>
</evidence>
<dbReference type="PROSITE" id="PS50293">
    <property type="entry name" value="TPR_REGION"/>
    <property type="match status" value="1"/>
</dbReference>
<dbReference type="SUPFAM" id="SSF48452">
    <property type="entry name" value="TPR-like"/>
    <property type="match status" value="2"/>
</dbReference>
<dbReference type="InterPro" id="IPR019734">
    <property type="entry name" value="TPR_rpt"/>
</dbReference>
<dbReference type="PROSITE" id="PS00636">
    <property type="entry name" value="DNAJ_1"/>
    <property type="match status" value="1"/>
</dbReference>
<feature type="repeat" description="TPR" evidence="3">
    <location>
        <begin position="127"/>
        <end position="160"/>
    </location>
</feature>
<dbReference type="InterPro" id="IPR013105">
    <property type="entry name" value="TPR_2"/>
</dbReference>
<dbReference type="InterPro" id="IPR011990">
    <property type="entry name" value="TPR-like_helical_dom_sf"/>
</dbReference>
<dbReference type="Gene3D" id="1.10.287.110">
    <property type="entry name" value="DnaJ domain"/>
    <property type="match status" value="1"/>
</dbReference>
<dbReference type="PROSITE" id="PS50005">
    <property type="entry name" value="TPR"/>
    <property type="match status" value="3"/>
</dbReference>
<feature type="repeat" description="TPR" evidence="3">
    <location>
        <begin position="81"/>
        <end position="114"/>
    </location>
</feature>
<dbReference type="FunFam" id="1.10.287.110:FF:000055">
    <property type="entry name" value="DnaJ subfamily C member 7"/>
    <property type="match status" value="1"/>
</dbReference>
<evidence type="ECO:0000313" key="5">
    <source>
        <dbReference type="EMBL" id="TKA61851.1"/>
    </source>
</evidence>
<evidence type="ECO:0000259" key="4">
    <source>
        <dbReference type="PROSITE" id="PS50076"/>
    </source>
</evidence>
<dbReference type="Gene3D" id="1.25.40.10">
    <property type="entry name" value="Tetratricopeptide repeat domain"/>
    <property type="match status" value="1"/>
</dbReference>
<organism evidence="5 6">
    <name type="scientific">Cryomyces minteri</name>
    <dbReference type="NCBI Taxonomy" id="331657"/>
    <lineage>
        <taxon>Eukaryota</taxon>
        <taxon>Fungi</taxon>
        <taxon>Dikarya</taxon>
        <taxon>Ascomycota</taxon>
        <taxon>Pezizomycotina</taxon>
        <taxon>Dothideomycetes</taxon>
        <taxon>Dothideomycetes incertae sedis</taxon>
        <taxon>Cryomyces</taxon>
    </lineage>
</organism>
<dbReference type="EMBL" id="NAJN01001668">
    <property type="protein sequence ID" value="TKA61851.1"/>
    <property type="molecule type" value="Genomic_DNA"/>
</dbReference>
<dbReference type="PANTHER" id="PTHR45188:SF2">
    <property type="entry name" value="DNAJ HOMOLOG SUBFAMILY C MEMBER 7"/>
    <property type="match status" value="1"/>
</dbReference>
<evidence type="ECO:0000256" key="3">
    <source>
        <dbReference type="PROSITE-ProRule" id="PRU00339"/>
    </source>
</evidence>
<dbReference type="SMART" id="SM00271">
    <property type="entry name" value="DnaJ"/>
    <property type="match status" value="1"/>
</dbReference>
<dbReference type="InterPro" id="IPR036869">
    <property type="entry name" value="J_dom_sf"/>
</dbReference>
<feature type="domain" description="J" evidence="4">
    <location>
        <begin position="253"/>
        <end position="318"/>
    </location>
</feature>
<dbReference type="PANTHER" id="PTHR45188">
    <property type="entry name" value="DNAJ PROTEIN P58IPK HOMOLOG"/>
    <property type="match status" value="1"/>
</dbReference>
<dbReference type="CDD" id="cd06257">
    <property type="entry name" value="DnaJ"/>
    <property type="match status" value="1"/>
</dbReference>
<protein>
    <recommendedName>
        <fullName evidence="4">J domain-containing protein</fullName>
    </recommendedName>
</protein>
<proteinExistence type="predicted"/>
<gene>
    <name evidence="5" type="ORF">B0A49_12299</name>
</gene>
<feature type="non-terminal residue" evidence="5">
    <location>
        <position position="1"/>
    </location>
</feature>
<dbReference type="AlphaFoldDB" id="A0A4U0WGI2"/>
<dbReference type="SUPFAM" id="SSF46565">
    <property type="entry name" value="Chaperone J-domain"/>
    <property type="match status" value="1"/>
</dbReference>
<dbReference type="STRING" id="331657.A0A4U0WGI2"/>
<dbReference type="Pfam" id="PF00515">
    <property type="entry name" value="TPR_1"/>
    <property type="match status" value="1"/>
</dbReference>
<reference evidence="5 6" key="1">
    <citation type="submission" date="2017-03" db="EMBL/GenBank/DDBJ databases">
        <title>Genomes of endolithic fungi from Antarctica.</title>
        <authorList>
            <person name="Coleine C."/>
            <person name="Masonjones S."/>
            <person name="Stajich J.E."/>
        </authorList>
    </citation>
    <scope>NUCLEOTIDE SEQUENCE [LARGE SCALE GENOMIC DNA]</scope>
    <source>
        <strain evidence="5 6">CCFEE 5187</strain>
    </source>
</reference>
<name>A0A4U0WGI2_9PEZI</name>
<accession>A0A4U0WGI2</accession>
<comment type="caution">
    <text evidence="5">The sequence shown here is derived from an EMBL/GenBank/DDBJ whole genome shotgun (WGS) entry which is preliminary data.</text>
</comment>
<feature type="repeat" description="TPR" evidence="3">
    <location>
        <begin position="165"/>
        <end position="198"/>
    </location>
</feature>